<proteinExistence type="predicted"/>
<evidence type="ECO:0000313" key="2">
    <source>
        <dbReference type="EMBL" id="XBS48993.1"/>
    </source>
</evidence>
<feature type="coiled-coil region" evidence="1">
    <location>
        <begin position="8"/>
        <end position="45"/>
    </location>
</feature>
<keyword evidence="1" id="KW-0175">Coiled coil</keyword>
<dbReference type="EMBL" id="PP779550">
    <property type="protein sequence ID" value="XBS48993.1"/>
    <property type="molecule type" value="Genomic_DNA"/>
</dbReference>
<name>A0AAU7PFS3_9VIRU</name>
<reference evidence="2" key="1">
    <citation type="submission" date="2024-05" db="EMBL/GenBank/DDBJ databases">
        <authorList>
            <person name="Guo T.T."/>
            <person name="Zhang Y."/>
            <person name="Kong J."/>
        </authorList>
    </citation>
    <scope>NUCLEOTIDE SEQUENCE</scope>
</reference>
<gene>
    <name evidence="2" type="ORF">G200019</name>
</gene>
<sequence length="77" mass="8828">MEDNKIALRMKLENLDELEKLLSRVVKQEKELRKILNEIEALESDIGFKVHVDVADIQTAKKASEQMAKKHKADLGL</sequence>
<organism evidence="2">
    <name type="scientific">Lactobacillus phage G2-Guo</name>
    <dbReference type="NCBI Taxonomy" id="3155564"/>
    <lineage>
        <taxon>Viruses</taxon>
    </lineage>
</organism>
<accession>A0AAU7PFS3</accession>
<protein>
    <submittedName>
        <fullName evidence="2">Uncharacterized protein</fullName>
    </submittedName>
</protein>
<evidence type="ECO:0000256" key="1">
    <source>
        <dbReference type="SAM" id="Coils"/>
    </source>
</evidence>